<dbReference type="Pfam" id="PF04445">
    <property type="entry name" value="SAM_MT"/>
    <property type="match status" value="1"/>
</dbReference>
<protein>
    <submittedName>
        <fullName evidence="1">Class I SAM-dependent methyltransferase</fullName>
    </submittedName>
</protein>
<dbReference type="EMBL" id="JABAFG010000008">
    <property type="protein sequence ID" value="NME28228.1"/>
    <property type="molecule type" value="Genomic_DNA"/>
</dbReference>
<proteinExistence type="predicted"/>
<dbReference type="SUPFAM" id="SSF53335">
    <property type="entry name" value="S-adenosyl-L-methionine-dependent methyltransferases"/>
    <property type="match status" value="1"/>
</dbReference>
<keyword evidence="1" id="KW-0489">Methyltransferase</keyword>
<dbReference type="InterPro" id="IPR007536">
    <property type="entry name" value="16SrRNA_methylTrfase_J"/>
</dbReference>
<reference evidence="1 2" key="1">
    <citation type="submission" date="2020-04" db="EMBL/GenBank/DDBJ databases">
        <authorList>
            <person name="Hitch T.C.A."/>
            <person name="Wylensek D."/>
            <person name="Clavel T."/>
        </authorList>
    </citation>
    <scope>NUCLEOTIDE SEQUENCE [LARGE SCALE GENOMIC DNA]</scope>
    <source>
        <strain evidence="1 2">Oil-RF-744-FAT-WT-6-1</strain>
    </source>
</reference>
<dbReference type="Gene3D" id="3.40.50.150">
    <property type="entry name" value="Vaccinia Virus protein VP39"/>
    <property type="match status" value="1"/>
</dbReference>
<name>A0A848BTU1_9FIRM</name>
<dbReference type="InterPro" id="IPR029063">
    <property type="entry name" value="SAM-dependent_MTases_sf"/>
</dbReference>
<dbReference type="GO" id="GO:0008990">
    <property type="term" value="F:rRNA (guanine-N2-)-methyltransferase activity"/>
    <property type="evidence" value="ECO:0007669"/>
    <property type="project" value="InterPro"/>
</dbReference>
<sequence length="263" mass="29606">MMAELYVVPSLKAKCTLSQEAESWAESIGAVFVPRRGRTVEQLCRRYGTEHLLIYTSRGPVIERDEGKHFFSLNMAELRIQQLRKGKADHLLEAFGAKRPVSVLDATCGFGADSIVASFGLPAGSAITALEAVPQMAAVTGWGFSHYVHDKCDVTEALRRIRLYNENYRTYLANCRETYDIIYFDPMFSQPVQASCQFQPVRAIMDHEELTRASLERAMHLSKRVVVKGRFLQPLLQAFPAARIMGGRYSRVRYAVLEGNIHG</sequence>
<dbReference type="RefSeq" id="WP_170087515.1">
    <property type="nucleotide sequence ID" value="NZ_JABAFG010000008.1"/>
</dbReference>
<dbReference type="PANTHER" id="PTHR36112:SF1">
    <property type="entry name" value="RIBOSOMAL RNA SMALL SUBUNIT METHYLTRANSFERASE J"/>
    <property type="match status" value="1"/>
</dbReference>
<comment type="caution">
    <text evidence="1">The sequence shown here is derived from an EMBL/GenBank/DDBJ whole genome shotgun (WGS) entry which is preliminary data.</text>
</comment>
<accession>A0A848BTU1</accession>
<evidence type="ECO:0000313" key="2">
    <source>
        <dbReference type="Proteomes" id="UP000591071"/>
    </source>
</evidence>
<keyword evidence="1" id="KW-0808">Transferase</keyword>
<dbReference type="AlphaFoldDB" id="A0A848BTU1"/>
<gene>
    <name evidence="1" type="ORF">HF872_06275</name>
</gene>
<dbReference type="Proteomes" id="UP000591071">
    <property type="component" value="Unassembled WGS sequence"/>
</dbReference>
<organism evidence="1 2">
    <name type="scientific">Megasphaera hexanoica</name>
    <dbReference type="NCBI Taxonomy" id="1675036"/>
    <lineage>
        <taxon>Bacteria</taxon>
        <taxon>Bacillati</taxon>
        <taxon>Bacillota</taxon>
        <taxon>Negativicutes</taxon>
        <taxon>Veillonellales</taxon>
        <taxon>Veillonellaceae</taxon>
        <taxon>Megasphaera</taxon>
    </lineage>
</organism>
<evidence type="ECO:0000313" key="1">
    <source>
        <dbReference type="EMBL" id="NME28228.1"/>
    </source>
</evidence>
<dbReference type="PANTHER" id="PTHR36112">
    <property type="entry name" value="RIBOSOMAL RNA SMALL SUBUNIT METHYLTRANSFERASE J"/>
    <property type="match status" value="1"/>
</dbReference>